<dbReference type="Pfam" id="PF13365">
    <property type="entry name" value="Trypsin_2"/>
    <property type="match status" value="1"/>
</dbReference>
<protein>
    <recommendedName>
        <fullName evidence="3">Peptidase S1 and S6 chymotrypsin/Hap</fullName>
    </recommendedName>
</protein>
<dbReference type="SUPFAM" id="SSF50494">
    <property type="entry name" value="Trypsin-like serine proteases"/>
    <property type="match status" value="1"/>
</dbReference>
<sequence length="297" mass="32095">MSEWKKFLTILVTVSAAITSGVSGIVDASPPLTPGVSNRISNRISNRVSNRVSNRISNRISNNYCPGETAVQAEARLITVKIIHRPDRNGNYLPLGSGVLVSKAGDTYSIITNHHVLQAGTAPYWVETFDGLYHTVTAVEDKTHFLGKDLALLQFKYHRGHYNPATMANVAPRSGFVMAAGFPLSAQAPGQTRRKTPADGNLAIKPGEITEVLPKPLEGGYRIGYTSDVIKGMSGGPLLNCRGEVVGINGLHAQPIWGNSYVFADGSSVNPRDVATIIQYSWGIPVSDFFPGQFTFR</sequence>
<dbReference type="AlphaFoldDB" id="A0A480A7R2"/>
<dbReference type="EMBL" id="BJCE01000312">
    <property type="protein sequence ID" value="GCL39753.1"/>
    <property type="molecule type" value="Genomic_DNA"/>
</dbReference>
<dbReference type="InterPro" id="IPR043504">
    <property type="entry name" value="Peptidase_S1_PA_chymotrypsin"/>
</dbReference>
<gene>
    <name evidence="1" type="ORF">SR1949_48820</name>
</gene>
<keyword evidence="2" id="KW-1185">Reference proteome</keyword>
<comment type="caution">
    <text evidence="1">The sequence shown here is derived from an EMBL/GenBank/DDBJ whole genome shotgun (WGS) entry which is preliminary data.</text>
</comment>
<dbReference type="RefSeq" id="WP_137669251.1">
    <property type="nucleotide sequence ID" value="NZ_BJCE01000312.1"/>
</dbReference>
<evidence type="ECO:0008006" key="3">
    <source>
        <dbReference type="Google" id="ProtNLM"/>
    </source>
</evidence>
<proteinExistence type="predicted"/>
<accession>A0A480A7R2</accession>
<dbReference type="Gene3D" id="2.40.10.10">
    <property type="entry name" value="Trypsin-like serine proteases"/>
    <property type="match status" value="2"/>
</dbReference>
<reference evidence="2" key="1">
    <citation type="submission" date="2019-02" db="EMBL/GenBank/DDBJ databases">
        <title>Draft genome sequence of Sphaerospermopsis reniformis NIES-1949.</title>
        <authorList>
            <person name="Yamaguchi H."/>
            <person name="Suzuki S."/>
            <person name="Kawachi M."/>
        </authorList>
    </citation>
    <scope>NUCLEOTIDE SEQUENCE [LARGE SCALE GENOMIC DNA]</scope>
    <source>
        <strain evidence="2">NIES-1949</strain>
    </source>
</reference>
<evidence type="ECO:0000313" key="2">
    <source>
        <dbReference type="Proteomes" id="UP000300142"/>
    </source>
</evidence>
<organism evidence="1 2">
    <name type="scientific">Sphaerospermopsis reniformis</name>
    <dbReference type="NCBI Taxonomy" id="531300"/>
    <lineage>
        <taxon>Bacteria</taxon>
        <taxon>Bacillati</taxon>
        <taxon>Cyanobacteriota</taxon>
        <taxon>Cyanophyceae</taxon>
        <taxon>Nostocales</taxon>
        <taxon>Aphanizomenonaceae</taxon>
        <taxon>Sphaerospermopsis</taxon>
    </lineage>
</organism>
<dbReference type="Proteomes" id="UP000300142">
    <property type="component" value="Unassembled WGS sequence"/>
</dbReference>
<evidence type="ECO:0000313" key="1">
    <source>
        <dbReference type="EMBL" id="GCL39753.1"/>
    </source>
</evidence>
<name>A0A480A7R2_9CYAN</name>
<dbReference type="InterPro" id="IPR009003">
    <property type="entry name" value="Peptidase_S1_PA"/>
</dbReference>